<dbReference type="PANTHER" id="PTHR12794">
    <property type="entry name" value="GEMIN2"/>
    <property type="match status" value="1"/>
</dbReference>
<dbReference type="EMBL" id="ML977501">
    <property type="protein sequence ID" value="KAF2131953.1"/>
    <property type="molecule type" value="Genomic_DNA"/>
</dbReference>
<evidence type="ECO:0000313" key="3">
    <source>
        <dbReference type="EMBL" id="KAF2131953.1"/>
    </source>
</evidence>
<dbReference type="GO" id="GO:0005634">
    <property type="term" value="C:nucleus"/>
    <property type="evidence" value="ECO:0007669"/>
    <property type="project" value="TreeGrafter"/>
</dbReference>
<dbReference type="AlphaFoldDB" id="A0A6A6AL79"/>
<evidence type="ECO:0000313" key="4">
    <source>
        <dbReference type="Proteomes" id="UP000799771"/>
    </source>
</evidence>
<dbReference type="GeneID" id="54408031"/>
<feature type="compositionally biased region" description="Basic and acidic residues" evidence="2">
    <location>
        <begin position="371"/>
        <end position="380"/>
    </location>
</feature>
<feature type="region of interest" description="Disordered" evidence="2">
    <location>
        <begin position="331"/>
        <end position="393"/>
    </location>
</feature>
<reference evidence="3" key="1">
    <citation type="journal article" date="2020" name="Stud. Mycol.">
        <title>101 Dothideomycetes genomes: a test case for predicting lifestyles and emergence of pathogens.</title>
        <authorList>
            <person name="Haridas S."/>
            <person name="Albert R."/>
            <person name="Binder M."/>
            <person name="Bloem J."/>
            <person name="Labutti K."/>
            <person name="Salamov A."/>
            <person name="Andreopoulos B."/>
            <person name="Baker S."/>
            <person name="Barry K."/>
            <person name="Bills G."/>
            <person name="Bluhm B."/>
            <person name="Cannon C."/>
            <person name="Castanera R."/>
            <person name="Culley D."/>
            <person name="Daum C."/>
            <person name="Ezra D."/>
            <person name="Gonzalez J."/>
            <person name="Henrissat B."/>
            <person name="Kuo A."/>
            <person name="Liang C."/>
            <person name="Lipzen A."/>
            <person name="Lutzoni F."/>
            <person name="Magnuson J."/>
            <person name="Mondo S."/>
            <person name="Nolan M."/>
            <person name="Ohm R."/>
            <person name="Pangilinan J."/>
            <person name="Park H.-J."/>
            <person name="Ramirez L."/>
            <person name="Alfaro M."/>
            <person name="Sun H."/>
            <person name="Tritt A."/>
            <person name="Yoshinaga Y."/>
            <person name="Zwiers L.-H."/>
            <person name="Turgeon B."/>
            <person name="Goodwin S."/>
            <person name="Spatafora J."/>
            <person name="Crous P."/>
            <person name="Grigoriev I."/>
        </authorList>
    </citation>
    <scope>NUCLEOTIDE SEQUENCE</scope>
    <source>
        <strain evidence="3">CBS 119687</strain>
    </source>
</reference>
<keyword evidence="4" id="KW-1185">Reference proteome</keyword>
<accession>A0A6A6AL79</accession>
<evidence type="ECO:0000256" key="1">
    <source>
        <dbReference type="ARBA" id="ARBA00025758"/>
    </source>
</evidence>
<name>A0A6A6AL79_9PLEO</name>
<dbReference type="Pfam" id="PF04938">
    <property type="entry name" value="SIP1"/>
    <property type="match status" value="1"/>
</dbReference>
<dbReference type="GO" id="GO:0000387">
    <property type="term" value="P:spliceosomal snRNP assembly"/>
    <property type="evidence" value="ECO:0007669"/>
    <property type="project" value="InterPro"/>
</dbReference>
<gene>
    <name evidence="3" type="ORF">P153DRAFT_364417</name>
</gene>
<dbReference type="Proteomes" id="UP000799771">
    <property type="component" value="Unassembled WGS sequence"/>
</dbReference>
<proteinExistence type="inferred from homology"/>
<organism evidence="3 4">
    <name type="scientific">Dothidotthia symphoricarpi CBS 119687</name>
    <dbReference type="NCBI Taxonomy" id="1392245"/>
    <lineage>
        <taxon>Eukaryota</taxon>
        <taxon>Fungi</taxon>
        <taxon>Dikarya</taxon>
        <taxon>Ascomycota</taxon>
        <taxon>Pezizomycotina</taxon>
        <taxon>Dothideomycetes</taxon>
        <taxon>Pleosporomycetidae</taxon>
        <taxon>Pleosporales</taxon>
        <taxon>Dothidotthiaceae</taxon>
        <taxon>Dothidotthia</taxon>
    </lineage>
</organism>
<feature type="compositionally biased region" description="Basic and acidic residues" evidence="2">
    <location>
        <begin position="339"/>
        <end position="355"/>
    </location>
</feature>
<sequence>MAGHGVNLAVTKDGGSYNKLQRPGDFLASMSRPPPVEGLITATLPATHAGKRKRNQTASSNVHDLGQVHGSKRTRVNNSAPQPNAVRGLVDGNERSRGFGPTRDCGMRTTLPGLDDDEQLSDESMSEALAYLRSVRSEASTIPDLLVASAVDSTHDNSDRRTSLDAFGGQQALYRDGTWIAVDREFVASDDSEYDSDYHELDAQEECYKQLLGRFRALRNTYNEAHSQDPAQRKEAGFERSDAQPPQSRHWWLYTLDREYPTLAQVFQMDDRTLYRGLEYCTHALDRFDTISGQKSCWIWTLLALAGDVGTLDHWKISRIRELGQKAGRLSRKLHSGQRFKDRQNEAVAEKGKEVDVDESTEVPEDNEQDVQEKEDEHPTTDANGSEVEMPVSEDGTHVDTNVEANDLEKARARLLAQLGDRLVQTGLPSSEDRKVPSDSNLPVVDSNTRVTIDMILTVVAECYGQRDLLSFREVWL</sequence>
<comment type="similarity">
    <text evidence="1">Belongs to the gemin-2 family.</text>
</comment>
<dbReference type="OrthoDB" id="428895at2759"/>
<evidence type="ECO:0000256" key="2">
    <source>
        <dbReference type="SAM" id="MobiDB-lite"/>
    </source>
</evidence>
<protein>
    <submittedName>
        <fullName evidence="3">Uncharacterized protein</fullName>
    </submittedName>
</protein>
<dbReference type="PANTHER" id="PTHR12794:SF0">
    <property type="entry name" value="GEM-ASSOCIATED PROTEIN 2"/>
    <property type="match status" value="1"/>
</dbReference>
<dbReference type="RefSeq" id="XP_033526340.1">
    <property type="nucleotide sequence ID" value="XM_033667599.1"/>
</dbReference>
<dbReference type="InterPro" id="IPR035426">
    <property type="entry name" value="Gemin2/Brr1"/>
</dbReference>
<feature type="compositionally biased region" description="Acidic residues" evidence="2">
    <location>
        <begin position="356"/>
        <end position="370"/>
    </location>
</feature>
<feature type="compositionally biased region" description="Basic and acidic residues" evidence="2">
    <location>
        <begin position="231"/>
        <end position="242"/>
    </location>
</feature>
<dbReference type="GO" id="GO:0032797">
    <property type="term" value="C:SMN complex"/>
    <property type="evidence" value="ECO:0007669"/>
    <property type="project" value="TreeGrafter"/>
</dbReference>
<feature type="region of interest" description="Disordered" evidence="2">
    <location>
        <begin position="224"/>
        <end position="244"/>
    </location>
</feature>
<dbReference type="Gene3D" id="1.20.58.1070">
    <property type="match status" value="1"/>
</dbReference>
<feature type="region of interest" description="Disordered" evidence="2">
    <location>
        <begin position="48"/>
        <end position="120"/>
    </location>
</feature>